<dbReference type="PANTHER" id="PTHR34404">
    <property type="entry name" value="REGULATORY PROTEIN, FMDB FAMILY"/>
    <property type="match status" value="1"/>
</dbReference>
<evidence type="ECO:0000313" key="3">
    <source>
        <dbReference type="Proteomes" id="UP000179129"/>
    </source>
</evidence>
<comment type="caution">
    <text evidence="2">The sequence shown here is derived from an EMBL/GenBank/DDBJ whole genome shotgun (WGS) entry which is preliminary data.</text>
</comment>
<protein>
    <recommendedName>
        <fullName evidence="1">Putative regulatory protein FmdB zinc ribbon domain-containing protein</fullName>
    </recommendedName>
</protein>
<feature type="domain" description="Putative regulatory protein FmdB zinc ribbon" evidence="1">
    <location>
        <begin position="1"/>
        <end position="42"/>
    </location>
</feature>
<dbReference type="SMART" id="SM00834">
    <property type="entry name" value="CxxC_CXXC_SSSS"/>
    <property type="match status" value="1"/>
</dbReference>
<sequence length="89" mass="9443">MPIYEYQCSECGHGFEVLQGINEKPELKCGNCNGGSVQRVLSAGAFVFKGSGFYATDYKGKEQKKEKAEAPSCEACAQAGGCPAAKNPE</sequence>
<dbReference type="Pfam" id="PF09723">
    <property type="entry name" value="Zn_ribbon_8"/>
    <property type="match status" value="1"/>
</dbReference>
<reference evidence="2 3" key="1">
    <citation type="journal article" date="2016" name="Nat. Commun.">
        <title>Thousands of microbial genomes shed light on interconnected biogeochemical processes in an aquifer system.</title>
        <authorList>
            <person name="Anantharaman K."/>
            <person name="Brown C.T."/>
            <person name="Hug L.A."/>
            <person name="Sharon I."/>
            <person name="Castelle C.J."/>
            <person name="Probst A.J."/>
            <person name="Thomas B.C."/>
            <person name="Singh A."/>
            <person name="Wilkins M.J."/>
            <person name="Karaoz U."/>
            <person name="Brodie E.L."/>
            <person name="Williams K.H."/>
            <person name="Hubbard S.S."/>
            <person name="Banfield J.F."/>
        </authorList>
    </citation>
    <scope>NUCLEOTIDE SEQUENCE [LARGE SCALE GENOMIC DNA]</scope>
</reference>
<dbReference type="Proteomes" id="UP000179129">
    <property type="component" value="Unassembled WGS sequence"/>
</dbReference>
<gene>
    <name evidence="2" type="ORF">A3F83_06545</name>
</gene>
<dbReference type="AlphaFoldDB" id="A0A1F5YL57"/>
<name>A0A1F5YL57_9BACT</name>
<evidence type="ECO:0000259" key="1">
    <source>
        <dbReference type="SMART" id="SM00834"/>
    </source>
</evidence>
<dbReference type="NCBIfam" id="TIGR02605">
    <property type="entry name" value="CxxC_CxxC_SSSS"/>
    <property type="match status" value="1"/>
</dbReference>
<dbReference type="InterPro" id="IPR013429">
    <property type="entry name" value="Regulatory_FmdB_Zinc_ribbon"/>
</dbReference>
<proteinExistence type="predicted"/>
<accession>A0A1F5YL57</accession>
<dbReference type="EMBL" id="MFIX01000235">
    <property type="protein sequence ID" value="OGG00920.1"/>
    <property type="molecule type" value="Genomic_DNA"/>
</dbReference>
<evidence type="ECO:0000313" key="2">
    <source>
        <dbReference type="EMBL" id="OGG00920.1"/>
    </source>
</evidence>
<organism evidence="2 3">
    <name type="scientific">Candidatus Glassbacteria bacterium RIFCSPLOWO2_12_FULL_58_11</name>
    <dbReference type="NCBI Taxonomy" id="1817867"/>
    <lineage>
        <taxon>Bacteria</taxon>
        <taxon>Candidatus Glassiibacteriota</taxon>
    </lineage>
</organism>
<dbReference type="PANTHER" id="PTHR34404:SF2">
    <property type="entry name" value="CONSERVED SERINE RICH PROTEIN"/>
    <property type="match status" value="1"/>
</dbReference>